<evidence type="ECO:0000313" key="16">
    <source>
        <dbReference type="EMBL" id="MES0874446.1"/>
    </source>
</evidence>
<evidence type="ECO:0000259" key="14">
    <source>
        <dbReference type="PROSITE" id="PS50885"/>
    </source>
</evidence>
<keyword evidence="17" id="KW-1185">Reference proteome</keyword>
<keyword evidence="5" id="KW-0808">Transferase</keyword>
<dbReference type="Pfam" id="PF00512">
    <property type="entry name" value="HisKA"/>
    <property type="match status" value="1"/>
</dbReference>
<dbReference type="PROSITE" id="PS50894">
    <property type="entry name" value="HPT"/>
    <property type="match status" value="1"/>
</dbReference>
<accession>A0ABV2AB15</accession>
<dbReference type="PANTHER" id="PTHR45339">
    <property type="entry name" value="HYBRID SIGNAL TRANSDUCTION HISTIDINE KINASE J"/>
    <property type="match status" value="1"/>
</dbReference>
<dbReference type="PROSITE" id="PS50110">
    <property type="entry name" value="RESPONSE_REGULATORY"/>
    <property type="match status" value="2"/>
</dbReference>
<dbReference type="Gene3D" id="3.30.565.10">
    <property type="entry name" value="Histidine kinase-like ATPase, C-terminal domain"/>
    <property type="match status" value="1"/>
</dbReference>
<evidence type="ECO:0000256" key="3">
    <source>
        <dbReference type="ARBA" id="ARBA00012438"/>
    </source>
</evidence>
<dbReference type="InterPro" id="IPR003661">
    <property type="entry name" value="HisK_dim/P_dom"/>
</dbReference>
<feature type="domain" description="HPt" evidence="15">
    <location>
        <begin position="659"/>
        <end position="756"/>
    </location>
</feature>
<evidence type="ECO:0000256" key="1">
    <source>
        <dbReference type="ARBA" id="ARBA00000085"/>
    </source>
</evidence>
<evidence type="ECO:0000256" key="4">
    <source>
        <dbReference type="ARBA" id="ARBA00022553"/>
    </source>
</evidence>
<keyword evidence="16" id="KW-0547">Nucleotide-binding</keyword>
<dbReference type="EMBL" id="JBEPIJ010000011">
    <property type="protein sequence ID" value="MES0874446.1"/>
    <property type="molecule type" value="Genomic_DNA"/>
</dbReference>
<dbReference type="InterPro" id="IPR008207">
    <property type="entry name" value="Sig_transdc_His_kin_Hpt_dom"/>
</dbReference>
<feature type="domain" description="HAMP" evidence="14">
    <location>
        <begin position="65"/>
        <end position="117"/>
    </location>
</feature>
<dbReference type="SMART" id="SM00448">
    <property type="entry name" value="REC"/>
    <property type="match status" value="2"/>
</dbReference>
<dbReference type="CDD" id="cd16922">
    <property type="entry name" value="HATPase_EvgS-ArcB-TorS-like"/>
    <property type="match status" value="1"/>
</dbReference>
<gene>
    <name evidence="16" type="ORF">ABSH63_10585</name>
</gene>
<dbReference type="InterPro" id="IPR036641">
    <property type="entry name" value="HPT_dom_sf"/>
</dbReference>
<feature type="modified residue" description="4-aspartylphosphate" evidence="9">
    <location>
        <position position="581"/>
    </location>
</feature>
<comment type="subcellular location">
    <subcellularLocation>
        <location evidence="2">Membrane</location>
    </subcellularLocation>
</comment>
<organism evidence="16 17">
    <name type="scientific">Sinimarinibacterium thermocellulolyticum</name>
    <dbReference type="NCBI Taxonomy" id="3170016"/>
    <lineage>
        <taxon>Bacteria</taxon>
        <taxon>Pseudomonadati</taxon>
        <taxon>Pseudomonadota</taxon>
        <taxon>Gammaproteobacteria</taxon>
        <taxon>Nevskiales</taxon>
        <taxon>Nevskiaceae</taxon>
        <taxon>Sinimarinibacterium</taxon>
    </lineage>
</organism>
<keyword evidence="7" id="KW-0902">Two-component regulatory system</keyword>
<keyword evidence="11" id="KW-1133">Transmembrane helix</keyword>
<keyword evidence="10" id="KW-0175">Coiled coil</keyword>
<evidence type="ECO:0000256" key="7">
    <source>
        <dbReference type="ARBA" id="ARBA00023012"/>
    </source>
</evidence>
<dbReference type="InterPro" id="IPR004358">
    <property type="entry name" value="Sig_transdc_His_kin-like_C"/>
</dbReference>
<feature type="domain" description="Response regulatory" evidence="13">
    <location>
        <begin position="400"/>
        <end position="517"/>
    </location>
</feature>
<evidence type="ECO:0000256" key="9">
    <source>
        <dbReference type="PROSITE-ProRule" id="PRU00169"/>
    </source>
</evidence>
<reference evidence="16 17" key="1">
    <citation type="submission" date="2024-06" db="EMBL/GenBank/DDBJ databases">
        <authorList>
            <person name="Li Z."/>
            <person name="Jiang Y."/>
        </authorList>
    </citation>
    <scope>NUCLEOTIDE SEQUENCE [LARGE SCALE GENOMIC DNA]</scope>
    <source>
        <strain evidence="16 17">HSW-8</strain>
    </source>
</reference>
<feature type="transmembrane region" description="Helical" evidence="11">
    <location>
        <begin position="47"/>
        <end position="64"/>
    </location>
</feature>
<evidence type="ECO:0000256" key="10">
    <source>
        <dbReference type="SAM" id="Coils"/>
    </source>
</evidence>
<feature type="coiled-coil region" evidence="10">
    <location>
        <begin position="127"/>
        <end position="154"/>
    </location>
</feature>
<dbReference type="InterPro" id="IPR001789">
    <property type="entry name" value="Sig_transdc_resp-reg_receiver"/>
</dbReference>
<dbReference type="PROSITE" id="PS51257">
    <property type="entry name" value="PROKAR_LIPOPROTEIN"/>
    <property type="match status" value="1"/>
</dbReference>
<keyword evidence="4 9" id="KW-0597">Phosphoprotein</keyword>
<dbReference type="Pfam" id="PF01627">
    <property type="entry name" value="Hpt"/>
    <property type="match status" value="1"/>
</dbReference>
<dbReference type="SUPFAM" id="SSF55874">
    <property type="entry name" value="ATPase domain of HSP90 chaperone/DNA topoisomerase II/histidine kinase"/>
    <property type="match status" value="1"/>
</dbReference>
<evidence type="ECO:0000256" key="5">
    <source>
        <dbReference type="ARBA" id="ARBA00022679"/>
    </source>
</evidence>
<dbReference type="SUPFAM" id="SSF52172">
    <property type="entry name" value="CheY-like"/>
    <property type="match status" value="2"/>
</dbReference>
<dbReference type="Pfam" id="PF00072">
    <property type="entry name" value="Response_reg"/>
    <property type="match status" value="1"/>
</dbReference>
<dbReference type="InterPro" id="IPR005467">
    <property type="entry name" value="His_kinase_dom"/>
</dbReference>
<dbReference type="PROSITE" id="PS50885">
    <property type="entry name" value="HAMP"/>
    <property type="match status" value="1"/>
</dbReference>
<evidence type="ECO:0000256" key="8">
    <source>
        <dbReference type="PROSITE-ProRule" id="PRU00110"/>
    </source>
</evidence>
<dbReference type="InterPro" id="IPR036890">
    <property type="entry name" value="HATPase_C_sf"/>
</dbReference>
<keyword evidence="16" id="KW-0067">ATP-binding</keyword>
<dbReference type="CDD" id="cd00082">
    <property type="entry name" value="HisKA"/>
    <property type="match status" value="1"/>
</dbReference>
<dbReference type="InterPro" id="IPR036097">
    <property type="entry name" value="HisK_dim/P_sf"/>
</dbReference>
<comment type="caution">
    <text evidence="16">The sequence shown here is derived from an EMBL/GenBank/DDBJ whole genome shotgun (WGS) entry which is preliminary data.</text>
</comment>
<dbReference type="SMART" id="SM00387">
    <property type="entry name" value="HATPase_c"/>
    <property type="match status" value="1"/>
</dbReference>
<dbReference type="PANTHER" id="PTHR45339:SF5">
    <property type="entry name" value="HISTIDINE KINASE"/>
    <property type="match status" value="1"/>
</dbReference>
<evidence type="ECO:0000256" key="2">
    <source>
        <dbReference type="ARBA" id="ARBA00004370"/>
    </source>
</evidence>
<proteinExistence type="predicted"/>
<dbReference type="Gene3D" id="1.10.287.130">
    <property type="match status" value="1"/>
</dbReference>
<keyword evidence="11" id="KW-0812">Transmembrane</keyword>
<dbReference type="CDD" id="cd17546">
    <property type="entry name" value="REC_hyHK_CKI1_RcsC-like"/>
    <property type="match status" value="1"/>
</dbReference>
<comment type="catalytic activity">
    <reaction evidence="1">
        <text>ATP + protein L-histidine = ADP + protein N-phospho-L-histidine.</text>
        <dbReference type="EC" id="2.7.13.3"/>
    </reaction>
</comment>
<feature type="transmembrane region" description="Helical" evidence="11">
    <location>
        <begin position="20"/>
        <end position="41"/>
    </location>
</feature>
<dbReference type="Gene3D" id="1.20.120.160">
    <property type="entry name" value="HPT domain"/>
    <property type="match status" value="1"/>
</dbReference>
<dbReference type="Pfam" id="PF02518">
    <property type="entry name" value="HATPase_c"/>
    <property type="match status" value="1"/>
</dbReference>
<keyword evidence="11" id="KW-0472">Membrane</keyword>
<name>A0ABV2AB15_9GAMM</name>
<dbReference type="InterPro" id="IPR011006">
    <property type="entry name" value="CheY-like_superfamily"/>
</dbReference>
<feature type="domain" description="Histidine kinase" evidence="12">
    <location>
        <begin position="164"/>
        <end position="382"/>
    </location>
</feature>
<dbReference type="SUPFAM" id="SSF47384">
    <property type="entry name" value="Homodimeric domain of signal transducing histidine kinase"/>
    <property type="match status" value="1"/>
</dbReference>
<evidence type="ECO:0000259" key="12">
    <source>
        <dbReference type="PROSITE" id="PS50109"/>
    </source>
</evidence>
<evidence type="ECO:0000259" key="15">
    <source>
        <dbReference type="PROSITE" id="PS50894"/>
    </source>
</evidence>
<dbReference type="EC" id="2.7.13.3" evidence="3"/>
<dbReference type="GO" id="GO:0005524">
    <property type="term" value="F:ATP binding"/>
    <property type="evidence" value="ECO:0007669"/>
    <property type="project" value="UniProtKB-KW"/>
</dbReference>
<dbReference type="Proteomes" id="UP001465331">
    <property type="component" value="Unassembled WGS sequence"/>
</dbReference>
<protein>
    <recommendedName>
        <fullName evidence="3">histidine kinase</fullName>
        <ecNumber evidence="3">2.7.13.3</ecNumber>
    </recommendedName>
</protein>
<dbReference type="SMART" id="SM00388">
    <property type="entry name" value="HisKA"/>
    <property type="match status" value="1"/>
</dbReference>
<dbReference type="PROSITE" id="PS50109">
    <property type="entry name" value="HIS_KIN"/>
    <property type="match status" value="1"/>
</dbReference>
<dbReference type="InterPro" id="IPR003660">
    <property type="entry name" value="HAMP_dom"/>
</dbReference>
<evidence type="ECO:0000313" key="17">
    <source>
        <dbReference type="Proteomes" id="UP001465331"/>
    </source>
</evidence>
<feature type="domain" description="Response regulatory" evidence="13">
    <location>
        <begin position="532"/>
        <end position="650"/>
    </location>
</feature>
<dbReference type="RefSeq" id="WP_352889641.1">
    <property type="nucleotide sequence ID" value="NZ_JBEPIJ010000011.1"/>
</dbReference>
<dbReference type="Gene3D" id="3.40.50.2300">
    <property type="match status" value="2"/>
</dbReference>
<sequence>MRKPSTEAGLRRWPPGGAPLLLLGVVACVLGLLPALLAPHLAAPLRLAPAVAGAGGLLLALSALRRSRRELGALALGLRALSLGRSEQRLVEDRRGVLGELAAAGNRLAERLDTLSTRFDERVAEHTRHLRAERDALQAQNQQLRTAAGAAQDEARAQSELLASLSHELRTPLTGILGYADLLRRSGLDAEQAQQLDMLEKSARALLAMINDLLDWSRIEAGRLRLNEEALDLIDTVEDTSALLAPLAYDKDLELVRIVYHDVPRQVRGDAQRLRQILTNLLSNAIKFTERGEVVLRAMREREEAGRTWLRFSVTDTGIGISPEQQQRLFQPYRQLGRATRGGSGLGLSIVRKLVELMGGEVSLDSTPGKGSTFSVLLPFKLMADAESAGAADPRLAGRSVWLFEAHATSRLALVHWLEFWGLSVRSFAAADELADALRTAVAKPDLVILGLKPAERGDLAVRATLAACAEHQPPLLALVASAAPPVHEELRDAGAAACHAKAIGRDRLHDEILRLLSAAPAAAVQPLAGLRALIADNNLVNRRYLGALCRRLGLEVIEAGDGRSALQQWLRERPAIVLLDAHMPELDGPGCAREIRAAERGSATRCRILAVSAHLEPEERHQFLQAGADAVLIKPFDERTLLRKLDPMAGGPPPAAARLTADPELLGLLREELPRQLRDLESAIDARDLSAARDAAHTLRGTAAFYHLPTLRQTASALEDWLLRCDGLNAGAEKRRELQSVRRAVDDTLAAMRRH</sequence>
<keyword evidence="6" id="KW-0418">Kinase</keyword>
<evidence type="ECO:0000256" key="11">
    <source>
        <dbReference type="SAM" id="Phobius"/>
    </source>
</evidence>
<evidence type="ECO:0000256" key="6">
    <source>
        <dbReference type="ARBA" id="ARBA00022777"/>
    </source>
</evidence>
<dbReference type="InterPro" id="IPR003594">
    <property type="entry name" value="HATPase_dom"/>
</dbReference>
<dbReference type="SUPFAM" id="SSF47226">
    <property type="entry name" value="Histidine-containing phosphotransfer domain, HPT domain"/>
    <property type="match status" value="1"/>
</dbReference>
<feature type="modified residue" description="Phosphohistidine" evidence="8">
    <location>
        <position position="698"/>
    </location>
</feature>
<dbReference type="PRINTS" id="PR00344">
    <property type="entry name" value="BCTRLSENSOR"/>
</dbReference>
<evidence type="ECO:0000259" key="13">
    <source>
        <dbReference type="PROSITE" id="PS50110"/>
    </source>
</evidence>
<comment type="caution">
    <text evidence="9">Lacks conserved residue(s) required for the propagation of feature annotation.</text>
</comment>